<gene>
    <name evidence="1" type="ORF">VA602_03445</name>
</gene>
<evidence type="ECO:0000313" key="2">
    <source>
        <dbReference type="Proteomes" id="UP001302573"/>
    </source>
</evidence>
<comment type="caution">
    <text evidence="1">The sequence shown here is derived from an EMBL/GenBank/DDBJ whole genome shotgun (WGS) entry which is preliminary data.</text>
</comment>
<name>A0ABU5VAJ1_9PSED</name>
<reference evidence="1 2" key="1">
    <citation type="submission" date="2023-12" db="EMBL/GenBank/DDBJ databases">
        <title>Pseudomonas machongensis sp. nov., isolated from wilted pepper plants (Capsicum annuum).</title>
        <authorList>
            <person name="Qiu M."/>
            <person name="Li Y."/>
            <person name="Liu Q."/>
            <person name="Zhang X."/>
            <person name="Huang Y."/>
            <person name="Guo R."/>
            <person name="Hu M."/>
            <person name="Zhou J."/>
            <person name="Zhou X."/>
        </authorList>
    </citation>
    <scope>NUCLEOTIDE SEQUENCE [LARGE SCALE GENOMIC DNA]</scope>
    <source>
        <strain evidence="1 2">MH2</strain>
    </source>
</reference>
<evidence type="ECO:0000313" key="1">
    <source>
        <dbReference type="EMBL" id="MEA5670391.1"/>
    </source>
</evidence>
<protein>
    <submittedName>
        <fullName evidence="1">Uncharacterized protein</fullName>
    </submittedName>
</protein>
<sequence>MSSQPPDALKWHINGGFAAYKGMPLSAKSVGKGYGDGGVFYFLRRCCEKK</sequence>
<dbReference type="EMBL" id="JAYFUI010000052">
    <property type="protein sequence ID" value="MEA5670391.1"/>
    <property type="molecule type" value="Genomic_DNA"/>
</dbReference>
<dbReference type="Proteomes" id="UP001302573">
    <property type="component" value="Unassembled WGS sequence"/>
</dbReference>
<accession>A0ABU5VAJ1</accession>
<organism evidence="1 2">
    <name type="scientific">Pseudomonas machongensis</name>
    <dbReference type="NCBI Taxonomy" id="3110229"/>
    <lineage>
        <taxon>Bacteria</taxon>
        <taxon>Pseudomonadati</taxon>
        <taxon>Pseudomonadota</taxon>
        <taxon>Gammaproteobacteria</taxon>
        <taxon>Pseudomonadales</taxon>
        <taxon>Pseudomonadaceae</taxon>
        <taxon>Pseudomonas</taxon>
    </lineage>
</organism>
<keyword evidence="2" id="KW-1185">Reference proteome</keyword>
<dbReference type="RefSeq" id="WP_156343793.1">
    <property type="nucleotide sequence ID" value="NZ_JAYFUI010000052.1"/>
</dbReference>
<proteinExistence type="predicted"/>